<reference evidence="4 6" key="1">
    <citation type="submission" date="2018-09" db="EMBL/GenBank/DDBJ databases">
        <title>Genomic investigation of the strawberry pathogen Phytophthora fragariae indicates pathogenicity is determined by transcriptional variation in three key races.</title>
        <authorList>
            <person name="Adams T.M."/>
            <person name="Armitage A.D."/>
            <person name="Sobczyk M.K."/>
            <person name="Bates H.J."/>
            <person name="Dunwell J.M."/>
            <person name="Nellist C.F."/>
            <person name="Harrison R.J."/>
        </authorList>
    </citation>
    <scope>NUCLEOTIDE SEQUENCE [LARGE SCALE GENOMIC DNA]</scope>
    <source>
        <strain evidence="2 4">SCRP249</strain>
        <strain evidence="1 6">SCRP324</strain>
        <strain evidence="3 5">SCRP333</strain>
    </source>
</reference>
<accession>A0A6A3L9K2</accession>
<dbReference type="EMBL" id="QXFV01000998">
    <property type="protein sequence ID" value="KAE9018533.1"/>
    <property type="molecule type" value="Genomic_DNA"/>
</dbReference>
<gene>
    <name evidence="2" type="ORF">PR001_g14111</name>
    <name evidence="1" type="ORF">PR002_g14757</name>
    <name evidence="3" type="ORF">PR003_g3122</name>
</gene>
<keyword evidence="5" id="KW-1185">Reference proteome</keyword>
<evidence type="ECO:0000313" key="4">
    <source>
        <dbReference type="Proteomes" id="UP000429607"/>
    </source>
</evidence>
<comment type="caution">
    <text evidence="1">The sequence shown here is derived from an EMBL/GenBank/DDBJ whole genome shotgun (WGS) entry which is preliminary data.</text>
</comment>
<proteinExistence type="predicted"/>
<dbReference type="OrthoDB" id="142448at2759"/>
<evidence type="ECO:0000313" key="3">
    <source>
        <dbReference type="EMBL" id="KAE9354899.1"/>
    </source>
</evidence>
<dbReference type="Proteomes" id="UP000435112">
    <property type="component" value="Unassembled WGS sequence"/>
</dbReference>
<sequence>MRWRIVASMTFNDSLPILIALFGARFGRFGVSIMHFRRADRAAMLAAGSSDANFALDFGRHAAPPTPPACRDYQDLLRAVQGLMSFANAH</sequence>
<organism evidence="1 6">
    <name type="scientific">Phytophthora rubi</name>
    <dbReference type="NCBI Taxonomy" id="129364"/>
    <lineage>
        <taxon>Eukaryota</taxon>
        <taxon>Sar</taxon>
        <taxon>Stramenopiles</taxon>
        <taxon>Oomycota</taxon>
        <taxon>Peronosporomycetes</taxon>
        <taxon>Peronosporales</taxon>
        <taxon>Peronosporaceae</taxon>
        <taxon>Phytophthora</taxon>
    </lineage>
</organism>
<name>A0A6A3L9K2_9STRA</name>
<evidence type="ECO:0000313" key="2">
    <source>
        <dbReference type="EMBL" id="KAE9018533.1"/>
    </source>
</evidence>
<dbReference type="AlphaFoldDB" id="A0A6A3L9K2"/>
<protein>
    <submittedName>
        <fullName evidence="1">Uncharacterized protein</fullName>
    </submittedName>
</protein>
<dbReference type="Proteomes" id="UP000434957">
    <property type="component" value="Unassembled WGS sequence"/>
</dbReference>
<evidence type="ECO:0000313" key="6">
    <source>
        <dbReference type="Proteomes" id="UP000435112"/>
    </source>
</evidence>
<evidence type="ECO:0000313" key="5">
    <source>
        <dbReference type="Proteomes" id="UP000434957"/>
    </source>
</evidence>
<dbReference type="Proteomes" id="UP000429607">
    <property type="component" value="Unassembled WGS sequence"/>
</dbReference>
<evidence type="ECO:0000313" key="1">
    <source>
        <dbReference type="EMBL" id="KAE9012593.1"/>
    </source>
</evidence>
<dbReference type="EMBL" id="QXFT01000105">
    <property type="protein sequence ID" value="KAE9354899.1"/>
    <property type="molecule type" value="Genomic_DNA"/>
</dbReference>
<dbReference type="EMBL" id="QXFU01001038">
    <property type="protein sequence ID" value="KAE9012593.1"/>
    <property type="molecule type" value="Genomic_DNA"/>
</dbReference>